<keyword evidence="4" id="KW-1185">Reference proteome</keyword>
<feature type="domain" description="HTH cro/C1-type" evidence="2">
    <location>
        <begin position="8"/>
        <end position="37"/>
    </location>
</feature>
<dbReference type="CDD" id="cd00093">
    <property type="entry name" value="HTH_XRE"/>
    <property type="match status" value="1"/>
</dbReference>
<dbReference type="SUPFAM" id="SSF47413">
    <property type="entry name" value="lambda repressor-like DNA-binding domains"/>
    <property type="match status" value="1"/>
</dbReference>
<sequence>MLTTGNQLKAARALMGAEQKDLAEAAGVHVNTIRSMEAAGAAPISGRASTVQMIQRVIEYQGIEFLNHGQPGVRLRNDPPSFREYLFRVEFADDPRGDFISDARTMIRAGNMPEIASLDSLLSHLRMRGADRAVAPIAERVWAEYQHSIGLSDRRASPDQGKTPDELTSENDG</sequence>
<dbReference type="PROSITE" id="PS50943">
    <property type="entry name" value="HTH_CROC1"/>
    <property type="match status" value="1"/>
</dbReference>
<proteinExistence type="predicted"/>
<dbReference type="InterPro" id="IPR001387">
    <property type="entry name" value="Cro/C1-type_HTH"/>
</dbReference>
<evidence type="ECO:0000259" key="2">
    <source>
        <dbReference type="PROSITE" id="PS50943"/>
    </source>
</evidence>
<reference evidence="3 4" key="1">
    <citation type="submission" date="2024-06" db="EMBL/GenBank/DDBJ databases">
        <title>Sorghum-associated microbial communities from plants grown in Nebraska, USA.</title>
        <authorList>
            <person name="Schachtman D."/>
        </authorList>
    </citation>
    <scope>NUCLEOTIDE SEQUENCE [LARGE SCALE GENOMIC DNA]</scope>
    <source>
        <strain evidence="3 4">3207</strain>
    </source>
</reference>
<dbReference type="Gene3D" id="1.10.260.40">
    <property type="entry name" value="lambda repressor-like DNA-binding domains"/>
    <property type="match status" value="1"/>
</dbReference>
<dbReference type="Proteomes" id="UP001549321">
    <property type="component" value="Unassembled WGS sequence"/>
</dbReference>
<name>A0ABV2R5P4_9HYPH</name>
<evidence type="ECO:0000256" key="1">
    <source>
        <dbReference type="SAM" id="MobiDB-lite"/>
    </source>
</evidence>
<gene>
    <name evidence="3" type="ORF">ABIE08_004562</name>
</gene>
<evidence type="ECO:0000313" key="4">
    <source>
        <dbReference type="Proteomes" id="UP001549321"/>
    </source>
</evidence>
<evidence type="ECO:0000313" key="3">
    <source>
        <dbReference type="EMBL" id="MET4636599.1"/>
    </source>
</evidence>
<accession>A0ABV2R5P4</accession>
<feature type="region of interest" description="Disordered" evidence="1">
    <location>
        <begin position="152"/>
        <end position="173"/>
    </location>
</feature>
<feature type="compositionally biased region" description="Basic and acidic residues" evidence="1">
    <location>
        <begin position="152"/>
        <end position="165"/>
    </location>
</feature>
<dbReference type="InterPro" id="IPR010982">
    <property type="entry name" value="Lambda_DNA-bd_dom_sf"/>
</dbReference>
<dbReference type="RefSeq" id="WP_354554297.1">
    <property type="nucleotide sequence ID" value="NZ_JBEPSM010000005.1"/>
</dbReference>
<organism evidence="3 4">
    <name type="scientific">Kaistia defluvii</name>
    <dbReference type="NCBI Taxonomy" id="410841"/>
    <lineage>
        <taxon>Bacteria</taxon>
        <taxon>Pseudomonadati</taxon>
        <taxon>Pseudomonadota</taxon>
        <taxon>Alphaproteobacteria</taxon>
        <taxon>Hyphomicrobiales</taxon>
        <taxon>Kaistiaceae</taxon>
        <taxon>Kaistia</taxon>
    </lineage>
</organism>
<comment type="caution">
    <text evidence="3">The sequence shown here is derived from an EMBL/GenBank/DDBJ whole genome shotgun (WGS) entry which is preliminary data.</text>
</comment>
<dbReference type="EMBL" id="JBEPSM010000005">
    <property type="protein sequence ID" value="MET4636599.1"/>
    <property type="molecule type" value="Genomic_DNA"/>
</dbReference>
<protein>
    <submittedName>
        <fullName evidence="3">Transcriptional regulator with XRE-family HTH domain</fullName>
    </submittedName>
</protein>